<dbReference type="AlphaFoldDB" id="A0ABD0WIH2"/>
<comment type="caution">
    <text evidence="2">The sequence shown here is derived from an EMBL/GenBank/DDBJ whole genome shotgun (WGS) entry which is preliminary data.</text>
</comment>
<feature type="compositionally biased region" description="Gly residues" evidence="1">
    <location>
        <begin position="34"/>
        <end position="46"/>
    </location>
</feature>
<protein>
    <submittedName>
        <fullName evidence="2">Uncharacterized protein</fullName>
    </submittedName>
</protein>
<evidence type="ECO:0000313" key="3">
    <source>
        <dbReference type="Proteomes" id="UP001557470"/>
    </source>
</evidence>
<gene>
    <name evidence="2" type="ORF">UPYG_G00232110</name>
</gene>
<keyword evidence="3" id="KW-1185">Reference proteome</keyword>
<evidence type="ECO:0000256" key="1">
    <source>
        <dbReference type="SAM" id="MobiDB-lite"/>
    </source>
</evidence>
<accession>A0ABD0WIH2</accession>
<feature type="region of interest" description="Disordered" evidence="1">
    <location>
        <begin position="24"/>
        <end position="63"/>
    </location>
</feature>
<organism evidence="2 3">
    <name type="scientific">Umbra pygmaea</name>
    <name type="common">Eastern mudminnow</name>
    <dbReference type="NCBI Taxonomy" id="75934"/>
    <lineage>
        <taxon>Eukaryota</taxon>
        <taxon>Metazoa</taxon>
        <taxon>Chordata</taxon>
        <taxon>Craniata</taxon>
        <taxon>Vertebrata</taxon>
        <taxon>Euteleostomi</taxon>
        <taxon>Actinopterygii</taxon>
        <taxon>Neopterygii</taxon>
        <taxon>Teleostei</taxon>
        <taxon>Protacanthopterygii</taxon>
        <taxon>Esociformes</taxon>
        <taxon>Umbridae</taxon>
        <taxon>Umbra</taxon>
    </lineage>
</organism>
<proteinExistence type="predicted"/>
<reference evidence="2 3" key="1">
    <citation type="submission" date="2024-06" db="EMBL/GenBank/DDBJ databases">
        <authorList>
            <person name="Pan Q."/>
            <person name="Wen M."/>
            <person name="Jouanno E."/>
            <person name="Zahm M."/>
            <person name="Klopp C."/>
            <person name="Cabau C."/>
            <person name="Louis A."/>
            <person name="Berthelot C."/>
            <person name="Parey E."/>
            <person name="Roest Crollius H."/>
            <person name="Montfort J."/>
            <person name="Robinson-Rechavi M."/>
            <person name="Bouchez O."/>
            <person name="Lampietro C."/>
            <person name="Lopez Roques C."/>
            <person name="Donnadieu C."/>
            <person name="Postlethwait J."/>
            <person name="Bobe J."/>
            <person name="Verreycken H."/>
            <person name="Guiguen Y."/>
        </authorList>
    </citation>
    <scope>NUCLEOTIDE SEQUENCE [LARGE SCALE GENOMIC DNA]</scope>
    <source>
        <strain evidence="2">Up_M1</strain>
        <tissue evidence="2">Testis</tissue>
    </source>
</reference>
<dbReference type="EMBL" id="JAGEUA010000007">
    <property type="protein sequence ID" value="KAL0969773.1"/>
    <property type="molecule type" value="Genomic_DNA"/>
</dbReference>
<feature type="compositionally biased region" description="Basic and acidic residues" evidence="1">
    <location>
        <begin position="47"/>
        <end position="63"/>
    </location>
</feature>
<sequence length="83" mass="8748">MYCSHNQGDAIDLLTAAQDPMALSERTRQSVSGASGGVLAGWGGGGRGEKKKEDPGAIENKKGQAWDLAKRGRITEGSPFLFL</sequence>
<name>A0ABD0WIH2_UMBPY</name>
<dbReference type="Proteomes" id="UP001557470">
    <property type="component" value="Unassembled WGS sequence"/>
</dbReference>
<evidence type="ECO:0000313" key="2">
    <source>
        <dbReference type="EMBL" id="KAL0969773.1"/>
    </source>
</evidence>